<dbReference type="Proteomes" id="UP000825258">
    <property type="component" value="Chromosome"/>
</dbReference>
<proteinExistence type="predicted"/>
<dbReference type="EMBL" id="AP024749">
    <property type="protein sequence ID" value="BCY27888.1"/>
    <property type="molecule type" value="Genomic_DNA"/>
</dbReference>
<accession>A0ABN6HTN9</accession>
<dbReference type="PROSITE" id="PS51257">
    <property type="entry name" value="PROKAR_LIPOPROTEIN"/>
    <property type="match status" value="1"/>
</dbReference>
<gene>
    <name evidence="3" type="ORF">KK2020170_07560</name>
</gene>
<dbReference type="RefSeq" id="WP_221259490.1">
    <property type="nucleotide sequence ID" value="NZ_AP024749.1"/>
</dbReference>
<protein>
    <recommendedName>
        <fullName evidence="1">Type IV secretion system putative lipoprotein virB7</fullName>
    </recommendedName>
</protein>
<sequence length="135" mass="15824">MKKIFFLLSLLLVLTSCNLDDEPKNEYVLLPVEDVVMPTEFNINEVNPILIKYRRPTTCHLYNGLYYNAEDYTRTVAISFVKLNENNCLDASEEGPYEVYLNFKPTEITTYHFKFWLGVNSDGQDEFLEYDVEVN</sequence>
<reference evidence="3 4" key="1">
    <citation type="submission" date="2021-06" db="EMBL/GenBank/DDBJ databases">
        <title>Whole genome sequences of Flavobacterium sp. KK2020170 and assembly.</title>
        <authorList>
            <person name="Kitahara K."/>
            <person name="Miyoshi S."/>
            <person name="Uesaka K."/>
        </authorList>
    </citation>
    <scope>NUCLEOTIDE SEQUENCE [LARGE SCALE GENOMIC DNA]</scope>
    <source>
        <strain evidence="3 4">KK2020170</strain>
    </source>
</reference>
<keyword evidence="4" id="KW-1185">Reference proteome</keyword>
<evidence type="ECO:0000313" key="3">
    <source>
        <dbReference type="EMBL" id="BCY27888.1"/>
    </source>
</evidence>
<name>A0ABN6HTN9_9FLAO</name>
<evidence type="ECO:0000313" key="4">
    <source>
        <dbReference type="Proteomes" id="UP000825258"/>
    </source>
</evidence>
<evidence type="ECO:0000256" key="2">
    <source>
        <dbReference type="ARBA" id="ARBA00022729"/>
    </source>
</evidence>
<dbReference type="InterPro" id="IPR012640">
    <property type="entry name" value="Membr_lipoprot_lipid_attach_CS"/>
</dbReference>
<organism evidence="3 4">
    <name type="scientific">Flavobacterium okayamense</name>
    <dbReference type="NCBI Taxonomy" id="2830782"/>
    <lineage>
        <taxon>Bacteria</taxon>
        <taxon>Pseudomonadati</taxon>
        <taxon>Bacteroidota</taxon>
        <taxon>Flavobacteriia</taxon>
        <taxon>Flavobacteriales</taxon>
        <taxon>Flavobacteriaceae</taxon>
        <taxon>Flavobacterium</taxon>
    </lineage>
</organism>
<keyword evidence="2" id="KW-0732">Signal</keyword>
<dbReference type="Pfam" id="PF08139">
    <property type="entry name" value="LPAM_1"/>
    <property type="match status" value="1"/>
</dbReference>
<evidence type="ECO:0000256" key="1">
    <source>
        <dbReference type="ARBA" id="ARBA00017922"/>
    </source>
</evidence>